<keyword evidence="6" id="KW-0692">RNA repair</keyword>
<reference evidence="11" key="1">
    <citation type="journal article" date="2019" name="Int. J. Syst. Evol. Microbiol.">
        <title>The Global Catalogue of Microorganisms (GCM) 10K type strain sequencing project: providing services to taxonomists for standard genome sequencing and annotation.</title>
        <authorList>
            <consortium name="The Broad Institute Genomics Platform"/>
            <consortium name="The Broad Institute Genome Sequencing Center for Infectious Disease"/>
            <person name="Wu L."/>
            <person name="Ma J."/>
        </authorList>
    </citation>
    <scope>NUCLEOTIDE SEQUENCE [LARGE SCALE GENOMIC DNA]</scope>
    <source>
        <strain evidence="11">JCM 15672</strain>
    </source>
</reference>
<dbReference type="InterPro" id="IPR052915">
    <property type="entry name" value="RtcB-like"/>
</dbReference>
<proteinExistence type="predicted"/>
<dbReference type="SUPFAM" id="SSF103365">
    <property type="entry name" value="Hypothetical protein PH1602"/>
    <property type="match status" value="1"/>
</dbReference>
<evidence type="ECO:0000313" key="11">
    <source>
        <dbReference type="Proteomes" id="UP001501196"/>
    </source>
</evidence>
<organism evidence="10 11">
    <name type="scientific">Agromyces tropicus</name>
    <dbReference type="NCBI Taxonomy" id="555371"/>
    <lineage>
        <taxon>Bacteria</taxon>
        <taxon>Bacillati</taxon>
        <taxon>Actinomycetota</taxon>
        <taxon>Actinomycetes</taxon>
        <taxon>Micrococcales</taxon>
        <taxon>Microbacteriaceae</taxon>
        <taxon>Agromyces</taxon>
    </lineage>
</organism>
<sequence>MARTERTTRIAELEALAEATGFDPANYRGDWRLQLGSPGSGNHFIEVSLDEADAVWLFLHSGSRGVGNRIAQHHIRVAQELCRAELRWAQHFALLN</sequence>
<dbReference type="Gene3D" id="3.90.1860.10">
    <property type="entry name" value="tRNA-splicing ligase RtcB"/>
    <property type="match status" value="1"/>
</dbReference>
<dbReference type="PANTHER" id="PTHR43749">
    <property type="entry name" value="RNA-SPLICING LIGASE RTCB"/>
    <property type="match status" value="1"/>
</dbReference>
<dbReference type="Pfam" id="PF01139">
    <property type="entry name" value="RtcB"/>
    <property type="match status" value="1"/>
</dbReference>
<keyword evidence="3" id="KW-0436">Ligase</keyword>
<dbReference type="EC" id="6.5.1.8" evidence="2"/>
<evidence type="ECO:0000256" key="3">
    <source>
        <dbReference type="ARBA" id="ARBA00022598"/>
    </source>
</evidence>
<evidence type="ECO:0000256" key="7">
    <source>
        <dbReference type="ARBA" id="ARBA00023134"/>
    </source>
</evidence>
<dbReference type="EMBL" id="BAAAPW010000002">
    <property type="protein sequence ID" value="GAA2035912.1"/>
    <property type="molecule type" value="Genomic_DNA"/>
</dbReference>
<dbReference type="Proteomes" id="UP001501196">
    <property type="component" value="Unassembled WGS sequence"/>
</dbReference>
<evidence type="ECO:0000313" key="10">
    <source>
        <dbReference type="EMBL" id="GAA2035912.1"/>
    </source>
</evidence>
<evidence type="ECO:0000256" key="8">
    <source>
        <dbReference type="ARBA" id="ARBA00023211"/>
    </source>
</evidence>
<keyword evidence="11" id="KW-1185">Reference proteome</keyword>
<dbReference type="InterPro" id="IPR036025">
    <property type="entry name" value="RtcB-like_sf"/>
</dbReference>
<dbReference type="InterPro" id="IPR001233">
    <property type="entry name" value="RtcB"/>
</dbReference>
<keyword evidence="7" id="KW-0342">GTP-binding</keyword>
<protein>
    <recommendedName>
        <fullName evidence="2">3'-phosphate/5'-hydroxy nucleic acid ligase</fullName>
        <ecNumber evidence="2">6.5.1.8</ecNumber>
    </recommendedName>
</protein>
<evidence type="ECO:0000256" key="4">
    <source>
        <dbReference type="ARBA" id="ARBA00022723"/>
    </source>
</evidence>
<keyword evidence="4" id="KW-0479">Metal-binding</keyword>
<gene>
    <name evidence="10" type="ORF">GCM10009819_20550</name>
</gene>
<comment type="catalytic activity">
    <reaction evidence="9">
        <text>a 3'-end 3'-phospho-ribonucleotide-RNA + a 5'-end dephospho-ribonucleoside-RNA + GTP = a ribonucleotidyl-ribonucleotide-RNA + GMP + diphosphate</text>
        <dbReference type="Rhea" id="RHEA:68076"/>
        <dbReference type="Rhea" id="RHEA-COMP:10463"/>
        <dbReference type="Rhea" id="RHEA-COMP:13936"/>
        <dbReference type="Rhea" id="RHEA-COMP:17355"/>
        <dbReference type="ChEBI" id="CHEBI:33019"/>
        <dbReference type="ChEBI" id="CHEBI:37565"/>
        <dbReference type="ChEBI" id="CHEBI:58115"/>
        <dbReference type="ChEBI" id="CHEBI:83062"/>
        <dbReference type="ChEBI" id="CHEBI:138284"/>
        <dbReference type="ChEBI" id="CHEBI:173118"/>
        <dbReference type="EC" id="6.5.1.8"/>
    </reaction>
</comment>
<comment type="cofactor">
    <cofactor evidence="1">
        <name>Mn(2+)</name>
        <dbReference type="ChEBI" id="CHEBI:29035"/>
    </cofactor>
</comment>
<evidence type="ECO:0000256" key="6">
    <source>
        <dbReference type="ARBA" id="ARBA00022800"/>
    </source>
</evidence>
<accession>A0ABP5FZ62</accession>
<dbReference type="PANTHER" id="PTHR43749:SF2">
    <property type="entry name" value="RNA-SPLICING LIGASE RTCB"/>
    <property type="match status" value="1"/>
</dbReference>
<evidence type="ECO:0000256" key="9">
    <source>
        <dbReference type="ARBA" id="ARBA00047746"/>
    </source>
</evidence>
<keyword evidence="5" id="KW-0547">Nucleotide-binding</keyword>
<keyword evidence="8" id="KW-0464">Manganese</keyword>
<comment type="caution">
    <text evidence="10">The sequence shown here is derived from an EMBL/GenBank/DDBJ whole genome shotgun (WGS) entry which is preliminary data.</text>
</comment>
<evidence type="ECO:0000256" key="2">
    <source>
        <dbReference type="ARBA" id="ARBA00012726"/>
    </source>
</evidence>
<evidence type="ECO:0000256" key="1">
    <source>
        <dbReference type="ARBA" id="ARBA00001936"/>
    </source>
</evidence>
<name>A0ABP5FZ62_9MICO</name>
<evidence type="ECO:0000256" key="5">
    <source>
        <dbReference type="ARBA" id="ARBA00022741"/>
    </source>
</evidence>